<feature type="region of interest" description="Disordered" evidence="1">
    <location>
        <begin position="143"/>
        <end position="167"/>
    </location>
</feature>
<keyword evidence="3" id="KW-1185">Reference proteome</keyword>
<dbReference type="Proteomes" id="UP001175211">
    <property type="component" value="Unassembled WGS sequence"/>
</dbReference>
<feature type="compositionally biased region" description="Polar residues" evidence="1">
    <location>
        <begin position="155"/>
        <end position="167"/>
    </location>
</feature>
<name>A0AA39MGZ2_ARMTA</name>
<proteinExistence type="predicted"/>
<dbReference type="AlphaFoldDB" id="A0AA39MGZ2"/>
<reference evidence="2" key="1">
    <citation type="submission" date="2023-06" db="EMBL/GenBank/DDBJ databases">
        <authorList>
            <consortium name="Lawrence Berkeley National Laboratory"/>
            <person name="Ahrendt S."/>
            <person name="Sahu N."/>
            <person name="Indic B."/>
            <person name="Wong-Bajracharya J."/>
            <person name="Merenyi Z."/>
            <person name="Ke H.-M."/>
            <person name="Monk M."/>
            <person name="Kocsube S."/>
            <person name="Drula E."/>
            <person name="Lipzen A."/>
            <person name="Balint B."/>
            <person name="Henrissat B."/>
            <person name="Andreopoulos B."/>
            <person name="Martin F.M."/>
            <person name="Harder C.B."/>
            <person name="Rigling D."/>
            <person name="Ford K.L."/>
            <person name="Foster G.D."/>
            <person name="Pangilinan J."/>
            <person name="Papanicolaou A."/>
            <person name="Barry K."/>
            <person name="LaButti K."/>
            <person name="Viragh M."/>
            <person name="Koriabine M."/>
            <person name="Yan M."/>
            <person name="Riley R."/>
            <person name="Champramary S."/>
            <person name="Plett K.L."/>
            <person name="Tsai I.J."/>
            <person name="Slot J."/>
            <person name="Sipos G."/>
            <person name="Plett J."/>
            <person name="Nagy L.G."/>
            <person name="Grigoriev I.V."/>
        </authorList>
    </citation>
    <scope>NUCLEOTIDE SEQUENCE</scope>
    <source>
        <strain evidence="2">CCBAS 213</strain>
    </source>
</reference>
<organism evidence="2 3">
    <name type="scientific">Armillaria tabescens</name>
    <name type="common">Ringless honey mushroom</name>
    <name type="synonym">Agaricus tabescens</name>
    <dbReference type="NCBI Taxonomy" id="1929756"/>
    <lineage>
        <taxon>Eukaryota</taxon>
        <taxon>Fungi</taxon>
        <taxon>Dikarya</taxon>
        <taxon>Basidiomycota</taxon>
        <taxon>Agaricomycotina</taxon>
        <taxon>Agaricomycetes</taxon>
        <taxon>Agaricomycetidae</taxon>
        <taxon>Agaricales</taxon>
        <taxon>Marasmiineae</taxon>
        <taxon>Physalacriaceae</taxon>
        <taxon>Desarmillaria</taxon>
    </lineage>
</organism>
<accession>A0AA39MGZ2</accession>
<protein>
    <submittedName>
        <fullName evidence="2">Uncharacterized protein</fullName>
    </submittedName>
</protein>
<dbReference type="GeneID" id="85365897"/>
<evidence type="ECO:0000313" key="2">
    <source>
        <dbReference type="EMBL" id="KAK0433922.1"/>
    </source>
</evidence>
<dbReference type="RefSeq" id="XP_060321611.1">
    <property type="nucleotide sequence ID" value="XM_060482349.1"/>
</dbReference>
<sequence length="167" mass="18686">MMAVLVSRSVLWKILIVLGEVCFRVQVILATLLYQCIKHWSTADRTLACQGDPQISIYMHLVFDRRSSENRKYGCHPTGQTVRSLFQATHAVHQNLHHISYLPEGIKTPFQSVYLMSNAMVNVSCSNPPHLLSSTTSAQFPSRPSAVLSKEKPPGQTTAWTTTGYPQ</sequence>
<evidence type="ECO:0000313" key="3">
    <source>
        <dbReference type="Proteomes" id="UP001175211"/>
    </source>
</evidence>
<comment type="caution">
    <text evidence="2">The sequence shown here is derived from an EMBL/GenBank/DDBJ whole genome shotgun (WGS) entry which is preliminary data.</text>
</comment>
<gene>
    <name evidence="2" type="ORF">EV420DRAFT_488033</name>
</gene>
<dbReference type="EMBL" id="JAUEPS010000203">
    <property type="protein sequence ID" value="KAK0433922.1"/>
    <property type="molecule type" value="Genomic_DNA"/>
</dbReference>
<evidence type="ECO:0000256" key="1">
    <source>
        <dbReference type="SAM" id="MobiDB-lite"/>
    </source>
</evidence>